<protein>
    <submittedName>
        <fullName evidence="1">F6A14.6 protein</fullName>
    </submittedName>
</protein>
<evidence type="ECO:0000313" key="1">
    <source>
        <dbReference type="EMBL" id="KAH9681596.1"/>
    </source>
</evidence>
<dbReference type="Proteomes" id="UP000829398">
    <property type="component" value="Chromosome 9"/>
</dbReference>
<name>A0ACB8I3L6_CITSI</name>
<dbReference type="EMBL" id="CM039178">
    <property type="protein sequence ID" value="KAH9681596.1"/>
    <property type="molecule type" value="Genomic_DNA"/>
</dbReference>
<keyword evidence="2" id="KW-1185">Reference proteome</keyword>
<gene>
    <name evidence="1" type="ORF">KPL71_027033</name>
</gene>
<comment type="caution">
    <text evidence="1">The sequence shown here is derived from an EMBL/GenBank/DDBJ whole genome shotgun (WGS) entry which is preliminary data.</text>
</comment>
<organism evidence="1 2">
    <name type="scientific">Citrus sinensis</name>
    <name type="common">Sweet orange</name>
    <name type="synonym">Citrus aurantium var. sinensis</name>
    <dbReference type="NCBI Taxonomy" id="2711"/>
    <lineage>
        <taxon>Eukaryota</taxon>
        <taxon>Viridiplantae</taxon>
        <taxon>Streptophyta</taxon>
        <taxon>Embryophyta</taxon>
        <taxon>Tracheophyta</taxon>
        <taxon>Spermatophyta</taxon>
        <taxon>Magnoliopsida</taxon>
        <taxon>eudicotyledons</taxon>
        <taxon>Gunneridae</taxon>
        <taxon>Pentapetalae</taxon>
        <taxon>rosids</taxon>
        <taxon>malvids</taxon>
        <taxon>Sapindales</taxon>
        <taxon>Rutaceae</taxon>
        <taxon>Aurantioideae</taxon>
        <taxon>Citrus</taxon>
    </lineage>
</organism>
<proteinExistence type="predicted"/>
<reference evidence="2" key="1">
    <citation type="journal article" date="2023" name="Hortic. Res.">
        <title>A chromosome-level phased genome enabling allele-level studies in sweet orange: a case study on citrus Huanglongbing tolerance.</title>
        <authorList>
            <person name="Wu B."/>
            <person name="Yu Q."/>
            <person name="Deng Z."/>
            <person name="Duan Y."/>
            <person name="Luo F."/>
            <person name="Gmitter F. Jr."/>
        </authorList>
    </citation>
    <scope>NUCLEOTIDE SEQUENCE [LARGE SCALE GENOMIC DNA]</scope>
    <source>
        <strain evidence="2">cv. Valencia</strain>
    </source>
</reference>
<accession>A0ACB8I3L6</accession>
<sequence length="229" mass="25805">MNFKQHEFLLVQHNPPFIEILNPYLEKISEKVGISTRINRSDSGYTRGLIEKVGFLMGRDVASLVLEACIRLRIWELVETLIVHGLLLCILKYFLCPLQDAYGSMGSVRMEWESQALLAIEKASDENPSRKQLCLAKEASILLMVAHDGFSISELCLRYLLASSNIDEVMLSSAISNLNGMSLIRYLGKWLKKFETFPQIAIDNPSTLYPCNCIPLPLFSSSLDFVAVL</sequence>
<evidence type="ECO:0000313" key="2">
    <source>
        <dbReference type="Proteomes" id="UP000829398"/>
    </source>
</evidence>